<evidence type="ECO:0000313" key="2">
    <source>
        <dbReference type="Proteomes" id="UP001197328"/>
    </source>
</evidence>
<dbReference type="Proteomes" id="UP001197328">
    <property type="component" value="Unassembled WGS sequence"/>
</dbReference>
<sequence>MDYPAPHTSKIGTECIIALSQRLTIDCSYNLNWNSYSFNEPVLTTARVDSLENKLATEPEPAIKLSINVRIKGFEPAYEYNNQCHAWATDISFLH</sequence>
<protein>
    <submittedName>
        <fullName evidence="1">Uncharacterized protein</fullName>
    </submittedName>
</protein>
<organism evidence="1 2">
    <name type="scientific">Pichia angusta</name>
    <name type="common">Yeast</name>
    <name type="synonym">Hansenula polymorpha</name>
    <dbReference type="NCBI Taxonomy" id="870730"/>
    <lineage>
        <taxon>Eukaryota</taxon>
        <taxon>Fungi</taxon>
        <taxon>Dikarya</taxon>
        <taxon>Ascomycota</taxon>
        <taxon>Saccharomycotina</taxon>
        <taxon>Pichiomycetes</taxon>
        <taxon>Pichiales</taxon>
        <taxon>Pichiaceae</taxon>
        <taxon>Ogataea</taxon>
    </lineage>
</organism>
<dbReference type="EMBL" id="JAHLVD010000022">
    <property type="protein sequence ID" value="KAG7845093.1"/>
    <property type="molecule type" value="Genomic_DNA"/>
</dbReference>
<gene>
    <name evidence="1" type="ORF">KL940_005327</name>
</gene>
<accession>A0ABQ7RPL8</accession>
<proteinExistence type="predicted"/>
<keyword evidence="2" id="KW-1185">Reference proteome</keyword>
<comment type="caution">
    <text evidence="1">The sequence shown here is derived from an EMBL/GenBank/DDBJ whole genome shotgun (WGS) entry which is preliminary data.</text>
</comment>
<evidence type="ECO:0000313" key="1">
    <source>
        <dbReference type="EMBL" id="KAG7845093.1"/>
    </source>
</evidence>
<reference evidence="1 2" key="1">
    <citation type="journal article" date="2021" name="G3 (Bethesda)">
        <title>Genomic diversity, chromosomal rearrangements, and interspecies hybridization in the ogataea polymorpha species complex.</title>
        <authorList>
            <person name="Hanson S.J."/>
            <person name="Cinneide E.O."/>
            <person name="Salzberg L.I."/>
            <person name="Wolfe K.H."/>
            <person name="McGowan J."/>
            <person name="Fitzpatrick D.A."/>
            <person name="Matlin K."/>
        </authorList>
    </citation>
    <scope>NUCLEOTIDE SEQUENCE [LARGE SCALE GENOMIC DNA]</scope>
    <source>
        <strain evidence="1">51-138</strain>
    </source>
</reference>
<name>A0ABQ7RPL8_PICAN</name>